<evidence type="ECO:0000313" key="2">
    <source>
        <dbReference type="Proteomes" id="UP000242715"/>
    </source>
</evidence>
<dbReference type="Proteomes" id="UP000242715">
    <property type="component" value="Unassembled WGS sequence"/>
</dbReference>
<accession>A0A2Z6MFE0</accession>
<protein>
    <submittedName>
        <fullName evidence="1">Uncharacterized protein</fullName>
    </submittedName>
</protein>
<proteinExistence type="predicted"/>
<dbReference type="EMBL" id="DF973161">
    <property type="protein sequence ID" value="GAU16591.1"/>
    <property type="molecule type" value="Genomic_DNA"/>
</dbReference>
<keyword evidence="2" id="KW-1185">Reference proteome</keyword>
<name>A0A2Z6MFE0_TRISU</name>
<evidence type="ECO:0000313" key="1">
    <source>
        <dbReference type="EMBL" id="GAU16591.1"/>
    </source>
</evidence>
<dbReference type="AlphaFoldDB" id="A0A2Z6MFE0"/>
<gene>
    <name evidence="1" type="ORF">TSUD_233430</name>
</gene>
<organism evidence="1 2">
    <name type="scientific">Trifolium subterraneum</name>
    <name type="common">Subterranean clover</name>
    <dbReference type="NCBI Taxonomy" id="3900"/>
    <lineage>
        <taxon>Eukaryota</taxon>
        <taxon>Viridiplantae</taxon>
        <taxon>Streptophyta</taxon>
        <taxon>Embryophyta</taxon>
        <taxon>Tracheophyta</taxon>
        <taxon>Spermatophyta</taxon>
        <taxon>Magnoliopsida</taxon>
        <taxon>eudicotyledons</taxon>
        <taxon>Gunneridae</taxon>
        <taxon>Pentapetalae</taxon>
        <taxon>rosids</taxon>
        <taxon>fabids</taxon>
        <taxon>Fabales</taxon>
        <taxon>Fabaceae</taxon>
        <taxon>Papilionoideae</taxon>
        <taxon>50 kb inversion clade</taxon>
        <taxon>NPAAA clade</taxon>
        <taxon>Hologalegina</taxon>
        <taxon>IRL clade</taxon>
        <taxon>Trifolieae</taxon>
        <taxon>Trifolium</taxon>
    </lineage>
</organism>
<sequence>MTDSIAIPQNVCLVFWVRRRIVWNCNFCISQGNSELGVMLYFPCVQVAFEATLRKYFET</sequence>
<reference evidence="2" key="1">
    <citation type="journal article" date="2017" name="Front. Plant Sci.">
        <title>Climate Clever Clovers: New Paradigm to Reduce the Environmental Footprint of Ruminants by Breeding Low Methanogenic Forages Utilizing Haplotype Variation.</title>
        <authorList>
            <person name="Kaur P."/>
            <person name="Appels R."/>
            <person name="Bayer P.E."/>
            <person name="Keeble-Gagnere G."/>
            <person name="Wang J."/>
            <person name="Hirakawa H."/>
            <person name="Shirasawa K."/>
            <person name="Vercoe P."/>
            <person name="Stefanova K."/>
            <person name="Durmic Z."/>
            <person name="Nichols P."/>
            <person name="Revell C."/>
            <person name="Isobe S.N."/>
            <person name="Edwards D."/>
            <person name="Erskine W."/>
        </authorList>
    </citation>
    <scope>NUCLEOTIDE SEQUENCE [LARGE SCALE GENOMIC DNA]</scope>
    <source>
        <strain evidence="2">cv. Daliak</strain>
    </source>
</reference>